<feature type="domain" description="Multidrug resistance protein MdtA-like barrel-sandwich hybrid" evidence="4">
    <location>
        <begin position="72"/>
        <end position="213"/>
    </location>
</feature>
<evidence type="ECO:0000256" key="1">
    <source>
        <dbReference type="ARBA" id="ARBA00009477"/>
    </source>
</evidence>
<evidence type="ECO:0000259" key="4">
    <source>
        <dbReference type="Pfam" id="PF25917"/>
    </source>
</evidence>
<feature type="compositionally biased region" description="Acidic residues" evidence="3">
    <location>
        <begin position="408"/>
        <end position="428"/>
    </location>
</feature>
<gene>
    <name evidence="5" type="ORF">V0U35_04125</name>
</gene>
<protein>
    <submittedName>
        <fullName evidence="5">Efflux RND transporter periplasmic adaptor subunit</fullName>
    </submittedName>
</protein>
<dbReference type="PANTHER" id="PTHR30469">
    <property type="entry name" value="MULTIDRUG RESISTANCE PROTEIN MDTA"/>
    <property type="match status" value="1"/>
</dbReference>
<feature type="region of interest" description="Disordered" evidence="3">
    <location>
        <begin position="404"/>
        <end position="436"/>
    </location>
</feature>
<dbReference type="Pfam" id="PF25917">
    <property type="entry name" value="BSH_RND"/>
    <property type="match status" value="1"/>
</dbReference>
<dbReference type="NCBIfam" id="TIGR01730">
    <property type="entry name" value="RND_mfp"/>
    <property type="match status" value="1"/>
</dbReference>
<dbReference type="Gene3D" id="2.40.50.100">
    <property type="match status" value="1"/>
</dbReference>
<reference evidence="5 6" key="1">
    <citation type="submission" date="2024-01" db="EMBL/GenBank/DDBJ databases">
        <title>Hyphobacterium bacterium isolated from marine sediment.</title>
        <authorList>
            <person name="Zhao S."/>
        </authorList>
    </citation>
    <scope>NUCLEOTIDE SEQUENCE [LARGE SCALE GENOMIC DNA]</scope>
    <source>
        <strain evidence="5 6">Y60-23</strain>
    </source>
</reference>
<dbReference type="Gene3D" id="2.40.420.20">
    <property type="match status" value="1"/>
</dbReference>
<feature type="coiled-coil region" evidence="2">
    <location>
        <begin position="114"/>
        <end position="187"/>
    </location>
</feature>
<dbReference type="Proteomes" id="UP001310692">
    <property type="component" value="Unassembled WGS sequence"/>
</dbReference>
<dbReference type="SUPFAM" id="SSF111369">
    <property type="entry name" value="HlyD-like secretion proteins"/>
    <property type="match status" value="1"/>
</dbReference>
<dbReference type="InterPro" id="IPR006143">
    <property type="entry name" value="RND_pump_MFP"/>
</dbReference>
<dbReference type="Gene3D" id="2.40.30.170">
    <property type="match status" value="1"/>
</dbReference>
<keyword evidence="6" id="KW-1185">Reference proteome</keyword>
<evidence type="ECO:0000256" key="3">
    <source>
        <dbReference type="SAM" id="MobiDB-lite"/>
    </source>
</evidence>
<dbReference type="PANTHER" id="PTHR30469:SF12">
    <property type="entry name" value="MULTIDRUG RESISTANCE PROTEIN MDTA"/>
    <property type="match status" value="1"/>
</dbReference>
<organism evidence="5 6">
    <name type="scientific">Hyphobacterium marinum</name>
    <dbReference type="NCBI Taxonomy" id="3116574"/>
    <lineage>
        <taxon>Bacteria</taxon>
        <taxon>Pseudomonadati</taxon>
        <taxon>Pseudomonadota</taxon>
        <taxon>Alphaproteobacteria</taxon>
        <taxon>Maricaulales</taxon>
        <taxon>Maricaulaceae</taxon>
        <taxon>Hyphobacterium</taxon>
    </lineage>
</organism>
<evidence type="ECO:0000313" key="6">
    <source>
        <dbReference type="Proteomes" id="UP001310692"/>
    </source>
</evidence>
<comment type="caution">
    <text evidence="5">The sequence shown here is derived from an EMBL/GenBank/DDBJ whole genome shotgun (WGS) entry which is preliminary data.</text>
</comment>
<dbReference type="InterPro" id="IPR058625">
    <property type="entry name" value="MdtA-like_BSH"/>
</dbReference>
<dbReference type="EMBL" id="JAZDRO010000001">
    <property type="protein sequence ID" value="MEE2565857.1"/>
    <property type="molecule type" value="Genomic_DNA"/>
</dbReference>
<sequence>MNKSLGRGLLFGLPLLLIAGFAAAIFVLVASAPQPERANPQPRPVAVFAAPVERTDVQLTVATQGEVSPRTQIDLVPQVSGRIVYVNPNFIEGGFFEAGETLIQIDDADYRLAVTRAQSQVAQARQLLVREEAEAELAADEWAELGEGEASALTLREPQLAQARAGLAAANAQLQEANLNLARTRVSAPFDGRVRTKGADLGQYVTPGTRLGQVFSTDVVQVRLPLTDDQLSMLNIPVAYQAADPAQAPEVTLSAVLAGQLREWTGHLVRTDSAIDPQTRVLYGIVQINDPYGAAAEENGSPLPVGLFVDAAITGRTVSDAYVLPRSALRGSDEVYVAQEGGTLAVRHVNVITSNPQQLIVSGGVDETDMVITSPIRAASDGMRIRTFDQSGEVIDALSAVIETGANDNEEDEGEDGEDADTAAEGDEASTVASAD</sequence>
<comment type="similarity">
    <text evidence="1">Belongs to the membrane fusion protein (MFP) (TC 8.A.1) family.</text>
</comment>
<dbReference type="Gene3D" id="1.10.287.470">
    <property type="entry name" value="Helix hairpin bin"/>
    <property type="match status" value="1"/>
</dbReference>
<evidence type="ECO:0000256" key="2">
    <source>
        <dbReference type="SAM" id="Coils"/>
    </source>
</evidence>
<evidence type="ECO:0000313" key="5">
    <source>
        <dbReference type="EMBL" id="MEE2565857.1"/>
    </source>
</evidence>
<proteinExistence type="inferred from homology"/>
<accession>A0ABU7LWC1</accession>
<dbReference type="RefSeq" id="WP_330195388.1">
    <property type="nucleotide sequence ID" value="NZ_JAZDRO010000001.1"/>
</dbReference>
<name>A0ABU7LWC1_9PROT</name>
<keyword evidence="2" id="KW-0175">Coiled coil</keyword>